<dbReference type="Proteomes" id="UP000778578">
    <property type="component" value="Unassembled WGS sequence"/>
</dbReference>
<sequence>SDRLVFDYLSRVGDLAQSALPSSQRMQLVAQLRNDIDRQRGGTGGDSPAAVRRILGRIGTPDEVVEAAAGSPGDGHGRGTGSGAGARQRSGTGGGPGARSGGDSGGGAGTGAGGASGTRSGAGRRGARTGDADGPYAERGPQVPRARAEKDTDAPGRDGDEPDWWRKSPRTGTLRAGDELAGLPGMTGGVFIPVDDEELADDDPPGRPARSARPVAAADAAADAEVYEEAEDALPAARAPRRLLPGLRRVRSGWGSPSLLLAALLLVAGAALGSLIPLGLGWLLAYLSRALSRPQAKFAVLGIPGAAAAGLIVWVWGRDVGKWGAPIAQGQVGRAFQDSYPVAIRLAAVGTALYLLWRSRRSG</sequence>
<dbReference type="EMBL" id="JAINZZ010000126">
    <property type="protein sequence ID" value="MBY8883181.1"/>
    <property type="molecule type" value="Genomic_DNA"/>
</dbReference>
<evidence type="ECO:0000256" key="1">
    <source>
        <dbReference type="SAM" id="MobiDB-lite"/>
    </source>
</evidence>
<keyword evidence="2" id="KW-1133">Transmembrane helix</keyword>
<organism evidence="3 4">
    <name type="scientific">Actinacidiphila acidipaludis</name>
    <dbReference type="NCBI Taxonomy" id="2873382"/>
    <lineage>
        <taxon>Bacteria</taxon>
        <taxon>Bacillati</taxon>
        <taxon>Actinomycetota</taxon>
        <taxon>Actinomycetes</taxon>
        <taxon>Kitasatosporales</taxon>
        <taxon>Streptomycetaceae</taxon>
        <taxon>Actinacidiphila</taxon>
    </lineage>
</organism>
<feature type="transmembrane region" description="Helical" evidence="2">
    <location>
        <begin position="340"/>
        <end position="357"/>
    </location>
</feature>
<gene>
    <name evidence="3" type="ORF">K7862_36930</name>
</gene>
<keyword evidence="4" id="KW-1185">Reference proteome</keyword>
<feature type="transmembrane region" description="Helical" evidence="2">
    <location>
        <begin position="259"/>
        <end position="286"/>
    </location>
</feature>
<feature type="transmembrane region" description="Helical" evidence="2">
    <location>
        <begin position="298"/>
        <end position="316"/>
    </location>
</feature>
<evidence type="ECO:0000256" key="2">
    <source>
        <dbReference type="SAM" id="Phobius"/>
    </source>
</evidence>
<comment type="caution">
    <text evidence="3">The sequence shown here is derived from an EMBL/GenBank/DDBJ whole genome shotgun (WGS) entry which is preliminary data.</text>
</comment>
<evidence type="ECO:0000313" key="4">
    <source>
        <dbReference type="Proteomes" id="UP000778578"/>
    </source>
</evidence>
<evidence type="ECO:0008006" key="5">
    <source>
        <dbReference type="Google" id="ProtNLM"/>
    </source>
</evidence>
<protein>
    <recommendedName>
        <fullName evidence="5">Integral membrane protein</fullName>
    </recommendedName>
</protein>
<dbReference type="RefSeq" id="WP_222970161.1">
    <property type="nucleotide sequence ID" value="NZ_JAINZZ010000126.1"/>
</dbReference>
<reference evidence="3 4" key="1">
    <citation type="submission" date="2021-08" db="EMBL/GenBank/DDBJ databases">
        <title>WGS of actinomycetes from Thailand.</title>
        <authorList>
            <person name="Thawai C."/>
        </authorList>
    </citation>
    <scope>NUCLEOTIDE SEQUENCE [LARGE SCALE GENOMIC DNA]</scope>
    <source>
        <strain evidence="3 4">PLK6-54</strain>
    </source>
</reference>
<keyword evidence="2" id="KW-0812">Transmembrane</keyword>
<feature type="compositionally biased region" description="Gly residues" evidence="1">
    <location>
        <begin position="91"/>
        <end position="116"/>
    </location>
</feature>
<feature type="compositionally biased region" description="Gly residues" evidence="1">
    <location>
        <begin position="72"/>
        <end position="84"/>
    </location>
</feature>
<feature type="region of interest" description="Disordered" evidence="1">
    <location>
        <begin position="65"/>
        <end position="188"/>
    </location>
</feature>
<feature type="non-terminal residue" evidence="3">
    <location>
        <position position="1"/>
    </location>
</feature>
<accession>A0ABS7QJ32</accession>
<name>A0ABS7QJ32_9ACTN</name>
<proteinExistence type="predicted"/>
<evidence type="ECO:0000313" key="3">
    <source>
        <dbReference type="EMBL" id="MBY8883181.1"/>
    </source>
</evidence>
<keyword evidence="2" id="KW-0472">Membrane</keyword>
<feature type="compositionally biased region" description="Basic and acidic residues" evidence="1">
    <location>
        <begin position="146"/>
        <end position="166"/>
    </location>
</feature>